<name>S3CP54_OPHP1</name>
<dbReference type="EMBL" id="KE148180">
    <property type="protein sequence ID" value="EPE02370.1"/>
    <property type="molecule type" value="Genomic_DNA"/>
</dbReference>
<dbReference type="AlphaFoldDB" id="S3CP54"/>
<dbReference type="VEuPathDB" id="FungiDB:F503_03955"/>
<evidence type="ECO:0000256" key="6">
    <source>
        <dbReference type="ARBA" id="ARBA00023136"/>
    </source>
</evidence>
<evidence type="ECO:0000256" key="7">
    <source>
        <dbReference type="PROSITE-ProRule" id="PRU01094"/>
    </source>
</evidence>
<evidence type="ECO:0000313" key="11">
    <source>
        <dbReference type="EMBL" id="EPE02370.1"/>
    </source>
</evidence>
<evidence type="ECO:0000256" key="5">
    <source>
        <dbReference type="ARBA" id="ARBA00023128"/>
    </source>
</evidence>
<evidence type="ECO:0000256" key="1">
    <source>
        <dbReference type="ARBA" id="ARBA00004434"/>
    </source>
</evidence>
<organism evidence="11 12">
    <name type="scientific">Ophiostoma piceae (strain UAMH 11346)</name>
    <name type="common">Sap stain fungus</name>
    <dbReference type="NCBI Taxonomy" id="1262450"/>
    <lineage>
        <taxon>Eukaryota</taxon>
        <taxon>Fungi</taxon>
        <taxon>Dikarya</taxon>
        <taxon>Ascomycota</taxon>
        <taxon>Pezizomycotina</taxon>
        <taxon>Sordariomycetes</taxon>
        <taxon>Sordariomycetidae</taxon>
        <taxon>Ophiostomatales</taxon>
        <taxon>Ophiostomataceae</taxon>
        <taxon>Ophiostoma</taxon>
    </lineage>
</organism>
<dbReference type="InterPro" id="IPR033122">
    <property type="entry name" value="LETM1-like_RBD"/>
</dbReference>
<dbReference type="eggNOG" id="ENOG502S645">
    <property type="taxonomic scope" value="Eukaryota"/>
</dbReference>
<keyword evidence="3" id="KW-0999">Mitochondrion inner membrane</keyword>
<evidence type="ECO:0000256" key="4">
    <source>
        <dbReference type="ARBA" id="ARBA00022989"/>
    </source>
</evidence>
<dbReference type="OMA" id="HYVPKTF"/>
<keyword evidence="6 9" id="KW-0472">Membrane</keyword>
<evidence type="ECO:0000256" key="3">
    <source>
        <dbReference type="ARBA" id="ARBA00022792"/>
    </source>
</evidence>
<dbReference type="STRING" id="1262450.S3CP54"/>
<keyword evidence="5 7" id="KW-0496">Mitochondrion</keyword>
<dbReference type="Proteomes" id="UP000016923">
    <property type="component" value="Unassembled WGS sequence"/>
</dbReference>
<dbReference type="HOGENOM" id="CLU_048915_0_0_1"/>
<dbReference type="PANTHER" id="PTHR14009">
    <property type="entry name" value="LEUCINE ZIPPER-EF-HAND CONTAINING TRANSMEMBRANE PROTEIN"/>
    <property type="match status" value="1"/>
</dbReference>
<evidence type="ECO:0000313" key="12">
    <source>
        <dbReference type="Proteomes" id="UP000016923"/>
    </source>
</evidence>
<sequence length="333" mass="36300">MTMNAPASHLRVLRAPARCLAAGLYGPSYGPSYARLAVAAVAKPSPFRCASTLPSTSTSSSASSSTALEKLPGATANPPHTTRPPPLTLPDRTPASSTASHLFATGKAYLAFYKTGLKYLFANTKLVKQVNAAEQPLTRSDLVLKHRWTHDMRRLPLFGLLLLICGEFTPFVVMVFPHVVPYPCRIPKQVESLRRADEKRRSQAFDGAGAAETETNVLISRSLGLAPIQDRLGLLSAVPSLAVRVADRRVRFLAEDDALLRAAGGVAALETEEVVLACTDRGLDVLGKDEAELRPLLTRWLEYTKVEHSAEPTDKYVHDRITTLLTRRPDAWP</sequence>
<dbReference type="InterPro" id="IPR044202">
    <property type="entry name" value="LETM1/MDM38-like"/>
</dbReference>
<evidence type="ECO:0000256" key="8">
    <source>
        <dbReference type="SAM" id="MobiDB-lite"/>
    </source>
</evidence>
<dbReference type="GO" id="GO:0005743">
    <property type="term" value="C:mitochondrial inner membrane"/>
    <property type="evidence" value="ECO:0007669"/>
    <property type="project" value="UniProtKB-SubCell"/>
</dbReference>
<feature type="compositionally biased region" description="Low complexity" evidence="8">
    <location>
        <begin position="52"/>
        <end position="68"/>
    </location>
</feature>
<feature type="domain" description="Letm1 RBD" evidence="10">
    <location>
        <begin position="151"/>
        <end position="333"/>
    </location>
</feature>
<protein>
    <submittedName>
        <fullName evidence="11">Letm1-like protein</fullName>
    </submittedName>
</protein>
<evidence type="ECO:0000256" key="2">
    <source>
        <dbReference type="ARBA" id="ARBA00022692"/>
    </source>
</evidence>
<gene>
    <name evidence="11" type="ORF">F503_03955</name>
</gene>
<keyword evidence="2 9" id="KW-0812">Transmembrane</keyword>
<accession>S3CP54</accession>
<dbReference type="Pfam" id="PF07766">
    <property type="entry name" value="LETM1_RBD"/>
    <property type="match status" value="1"/>
</dbReference>
<dbReference type="GO" id="GO:0030003">
    <property type="term" value="P:intracellular monoatomic cation homeostasis"/>
    <property type="evidence" value="ECO:0007669"/>
    <property type="project" value="TreeGrafter"/>
</dbReference>
<keyword evidence="4 9" id="KW-1133">Transmembrane helix</keyword>
<feature type="region of interest" description="Disordered" evidence="8">
    <location>
        <begin position="52"/>
        <end position="94"/>
    </location>
</feature>
<keyword evidence="12" id="KW-1185">Reference proteome</keyword>
<dbReference type="PROSITE" id="PS51758">
    <property type="entry name" value="LETM1_RBD"/>
    <property type="match status" value="1"/>
</dbReference>
<proteinExistence type="predicted"/>
<comment type="subcellular location">
    <subcellularLocation>
        <location evidence="1">Mitochondrion inner membrane</location>
        <topology evidence="1">Single-pass membrane protein</topology>
    </subcellularLocation>
</comment>
<reference evidence="11 12" key="1">
    <citation type="journal article" date="2013" name="BMC Genomics">
        <title>The genome and transcriptome of the pine saprophyte Ophiostoma piceae, and a comparison with the bark beetle-associated pine pathogen Grosmannia clavigera.</title>
        <authorList>
            <person name="Haridas S."/>
            <person name="Wang Y."/>
            <person name="Lim L."/>
            <person name="Massoumi Alamouti S."/>
            <person name="Jackman S."/>
            <person name="Docking R."/>
            <person name="Robertson G."/>
            <person name="Birol I."/>
            <person name="Bohlmann J."/>
            <person name="Breuil C."/>
        </authorList>
    </citation>
    <scope>NUCLEOTIDE SEQUENCE [LARGE SCALE GENOMIC DNA]</scope>
    <source>
        <strain evidence="11 12">UAMH 11346</strain>
    </source>
</reference>
<dbReference type="PANTHER" id="PTHR14009:SF6">
    <property type="entry name" value="LETM1 RBD DOMAIN-CONTAINING PROTEIN"/>
    <property type="match status" value="1"/>
</dbReference>
<feature type="transmembrane region" description="Helical" evidence="9">
    <location>
        <begin position="155"/>
        <end position="176"/>
    </location>
</feature>
<evidence type="ECO:0000256" key="9">
    <source>
        <dbReference type="SAM" id="Phobius"/>
    </source>
</evidence>
<dbReference type="OrthoDB" id="73691at2759"/>
<evidence type="ECO:0000259" key="10">
    <source>
        <dbReference type="PROSITE" id="PS51758"/>
    </source>
</evidence>
<dbReference type="GO" id="GO:0043022">
    <property type="term" value="F:ribosome binding"/>
    <property type="evidence" value="ECO:0007669"/>
    <property type="project" value="InterPro"/>
</dbReference>